<dbReference type="NCBIfam" id="TIGR04076">
    <property type="entry name" value="TIGR04076 family protein"/>
    <property type="match status" value="1"/>
</dbReference>
<proteinExistence type="predicted"/>
<reference evidence="1" key="1">
    <citation type="journal article" date="2020" name="mSystems">
        <title>Genome- and Community-Level Interaction Insights into Carbon Utilization and Element Cycling Functions of Hydrothermarchaeota in Hydrothermal Sediment.</title>
        <authorList>
            <person name="Zhou Z."/>
            <person name="Liu Y."/>
            <person name="Xu W."/>
            <person name="Pan J."/>
            <person name="Luo Z.H."/>
            <person name="Li M."/>
        </authorList>
    </citation>
    <scope>NUCLEOTIDE SEQUENCE [LARGE SCALE GENOMIC DNA]</scope>
    <source>
        <strain evidence="1">HyVt-102</strain>
    </source>
</reference>
<dbReference type="AlphaFoldDB" id="A0A7C0VCH5"/>
<evidence type="ECO:0000313" key="1">
    <source>
        <dbReference type="EMBL" id="HDI83386.1"/>
    </source>
</evidence>
<accession>A0A7C0VCH5</accession>
<dbReference type="InterPro" id="IPR023811">
    <property type="entry name" value="CHP04076"/>
</dbReference>
<organism evidence="1">
    <name type="scientific">candidate division WOR-3 bacterium</name>
    <dbReference type="NCBI Taxonomy" id="2052148"/>
    <lineage>
        <taxon>Bacteria</taxon>
        <taxon>Bacteria division WOR-3</taxon>
    </lineage>
</organism>
<sequence>MRLNKGAERPLFDLKITVKEIEGNCPVFNRGDTFFINKGYILKTEIPLCMHALSVILPFYSSLSRGVPPEEMGLGKERAFIQCPDPCKYTGGGTVVFEIETLKT</sequence>
<name>A0A7C0VCH5_UNCW3</name>
<protein>
    <submittedName>
        <fullName evidence="1">TIGR04076 family protein</fullName>
    </submittedName>
</protein>
<dbReference type="EMBL" id="DQWE01000299">
    <property type="protein sequence ID" value="HDI83386.1"/>
    <property type="molecule type" value="Genomic_DNA"/>
</dbReference>
<gene>
    <name evidence="1" type="ORF">ENF18_06300</name>
</gene>
<comment type="caution">
    <text evidence="1">The sequence shown here is derived from an EMBL/GenBank/DDBJ whole genome shotgun (WGS) entry which is preliminary data.</text>
</comment>
<dbReference type="Proteomes" id="UP000885847">
    <property type="component" value="Unassembled WGS sequence"/>
</dbReference>